<dbReference type="CDD" id="cd03022">
    <property type="entry name" value="DsbA_HCCA_Iso"/>
    <property type="match status" value="1"/>
</dbReference>
<keyword evidence="5" id="KW-1185">Reference proteome</keyword>
<dbReference type="PANTHER" id="PTHR42943">
    <property type="entry name" value="GLUTATHIONE S-TRANSFERASE KAPPA"/>
    <property type="match status" value="1"/>
</dbReference>
<dbReference type="Gene3D" id="3.40.30.10">
    <property type="entry name" value="Glutaredoxin"/>
    <property type="match status" value="1"/>
</dbReference>
<dbReference type="HOGENOM" id="CLU_069253_1_3_5"/>
<organism evidence="4 5">
    <name type="scientific">Tistrella mobilis (strain KA081020-065)</name>
    <dbReference type="NCBI Taxonomy" id="1110502"/>
    <lineage>
        <taxon>Bacteria</taxon>
        <taxon>Pseudomonadati</taxon>
        <taxon>Pseudomonadota</taxon>
        <taxon>Alphaproteobacteria</taxon>
        <taxon>Geminicoccales</taxon>
        <taxon>Geminicoccaceae</taxon>
        <taxon>Tistrella</taxon>
    </lineage>
</organism>
<dbReference type="EC" id="5.99.1.4" evidence="1"/>
<evidence type="ECO:0000313" key="4">
    <source>
        <dbReference type="EMBL" id="AFK57485.1"/>
    </source>
</evidence>
<evidence type="ECO:0000256" key="2">
    <source>
        <dbReference type="PIRSR" id="PIRSR006386-1"/>
    </source>
</evidence>
<dbReference type="KEGG" id="tmo:TMO_c0875"/>
<dbReference type="GO" id="GO:0018845">
    <property type="term" value="F:2-hydroxychromene-2-carboxylate isomerase activity"/>
    <property type="evidence" value="ECO:0007669"/>
    <property type="project" value="UniProtKB-UniRule"/>
</dbReference>
<gene>
    <name evidence="4" type="ordered locus">TMO_c0875</name>
</gene>
<geneLocation type="plasmid" evidence="4 5">
    <name>pTM3</name>
</geneLocation>
<dbReference type="GO" id="GO:0004602">
    <property type="term" value="F:glutathione peroxidase activity"/>
    <property type="evidence" value="ECO:0007669"/>
    <property type="project" value="TreeGrafter"/>
</dbReference>
<proteinExistence type="inferred from homology"/>
<comment type="similarity">
    <text evidence="1">Belongs to the GST superfamily. NadH family.</text>
</comment>
<dbReference type="Proteomes" id="UP000005258">
    <property type="component" value="Plasmid pTM3"/>
</dbReference>
<keyword evidence="1 4" id="KW-0413">Isomerase</keyword>
<name>I3TXJ7_TISMK</name>
<dbReference type="InterPro" id="IPR001853">
    <property type="entry name" value="DSBA-like_thioredoxin_dom"/>
</dbReference>
<feature type="domain" description="DSBA-like thioredoxin" evidence="3">
    <location>
        <begin position="9"/>
        <end position="197"/>
    </location>
</feature>
<dbReference type="PANTHER" id="PTHR42943:SF2">
    <property type="entry name" value="GLUTATHIONE S-TRANSFERASE KAPPA 1"/>
    <property type="match status" value="1"/>
</dbReference>
<accession>I3TXJ7</accession>
<dbReference type="InterPro" id="IPR051924">
    <property type="entry name" value="GST_Kappa/NadH"/>
</dbReference>
<sequence length="204" mass="22594">MEKPMTAPIEFWFDFSSAYAYFASHEIEALAARHGRQVIWRPYMLGVAFKATGMRGLSGTPLKGDYARNDWRRISRETGIPFTLPPGHPIVALPASRAFYWIEARDPAAAVAFARDAFHAYYVEQADMTDPAVVAGVAARRGLDAEEVLAGMADPAIKEKVKAISEEGVARGVFGSPFVLVDGEPFWGWDRLAMVDRWLARGGW</sequence>
<reference evidence="4 5" key="1">
    <citation type="journal article" date="2012" name="J. Am. Chem. Soc.">
        <title>Bacterial biosynthesis and maturation of the didemnin anti-cancer agents.</title>
        <authorList>
            <person name="Xu Y."/>
            <person name="Kersten R.D."/>
            <person name="Nam S.J."/>
            <person name="Lu L."/>
            <person name="Al-Suwailem A.M."/>
            <person name="Zheng H."/>
            <person name="Fenical W."/>
            <person name="Dorrestein P.C."/>
            <person name="Moore B.S."/>
            <person name="Qian P.Y."/>
        </authorList>
    </citation>
    <scope>NUCLEOTIDE SEQUENCE [LARGE SCALE GENOMIC DNA]</scope>
    <source>
        <strain evidence="4 5">KA081020-065</strain>
    </source>
</reference>
<evidence type="ECO:0000259" key="3">
    <source>
        <dbReference type="Pfam" id="PF01323"/>
    </source>
</evidence>
<dbReference type="GO" id="GO:0004364">
    <property type="term" value="F:glutathione transferase activity"/>
    <property type="evidence" value="ECO:0007669"/>
    <property type="project" value="TreeGrafter"/>
</dbReference>
<protein>
    <recommendedName>
        <fullName evidence="1">2-hydroxychromene-2-carboxylate isomerase</fullName>
        <ecNumber evidence="1">5.99.1.4</ecNumber>
    </recommendedName>
</protein>
<comment type="catalytic activity">
    <reaction evidence="1">
        <text>2-hydroxychromene-2-carboxylate = (3E)-4-(2-hydroxyphenyl)-2-oxobut-3-enoate</text>
        <dbReference type="Rhea" id="RHEA:27401"/>
        <dbReference type="ChEBI" id="CHEBI:59350"/>
        <dbReference type="ChEBI" id="CHEBI:59353"/>
        <dbReference type="EC" id="5.99.1.4"/>
    </reaction>
</comment>
<dbReference type="Pfam" id="PF01323">
    <property type="entry name" value="DSBA"/>
    <property type="match status" value="1"/>
</dbReference>
<feature type="active site" description="Nucleophile" evidence="2">
    <location>
        <position position="17"/>
    </location>
</feature>
<dbReference type="InterPro" id="IPR036249">
    <property type="entry name" value="Thioredoxin-like_sf"/>
</dbReference>
<dbReference type="SUPFAM" id="SSF52833">
    <property type="entry name" value="Thioredoxin-like"/>
    <property type="match status" value="1"/>
</dbReference>
<dbReference type="PATRIC" id="fig|1110502.3.peg.5755"/>
<keyword evidence="4" id="KW-0614">Plasmid</keyword>
<dbReference type="InterPro" id="IPR014440">
    <property type="entry name" value="HCCAis_GSTk"/>
</dbReference>
<evidence type="ECO:0000313" key="5">
    <source>
        <dbReference type="Proteomes" id="UP000005258"/>
    </source>
</evidence>
<dbReference type="EMBL" id="CP003239">
    <property type="protein sequence ID" value="AFK57485.1"/>
    <property type="molecule type" value="Genomic_DNA"/>
</dbReference>
<dbReference type="PIRSF" id="PIRSF006386">
    <property type="entry name" value="HCCAis_GSTk"/>
    <property type="match status" value="1"/>
</dbReference>
<dbReference type="InterPro" id="IPR044087">
    <property type="entry name" value="NahD-like"/>
</dbReference>
<dbReference type="GO" id="GO:1901170">
    <property type="term" value="P:naphthalene catabolic process"/>
    <property type="evidence" value="ECO:0007669"/>
    <property type="project" value="InterPro"/>
</dbReference>
<dbReference type="AlphaFoldDB" id="I3TXJ7"/>
<dbReference type="GO" id="GO:0006749">
    <property type="term" value="P:glutathione metabolic process"/>
    <property type="evidence" value="ECO:0007669"/>
    <property type="project" value="TreeGrafter"/>
</dbReference>
<evidence type="ECO:0000256" key="1">
    <source>
        <dbReference type="PIRNR" id="PIRNR006386"/>
    </source>
</evidence>